<dbReference type="EMBL" id="KZ678794">
    <property type="protein sequence ID" value="PSR75154.1"/>
    <property type="molecule type" value="Genomic_DNA"/>
</dbReference>
<protein>
    <submittedName>
        <fullName evidence="2">Uncharacterized protein</fullName>
    </submittedName>
</protein>
<feature type="compositionally biased region" description="Basic residues" evidence="1">
    <location>
        <begin position="1003"/>
        <end position="1012"/>
    </location>
</feature>
<gene>
    <name evidence="2" type="ORF">BD289DRAFT_487225</name>
</gene>
<proteinExistence type="predicted"/>
<feature type="region of interest" description="Disordered" evidence="1">
    <location>
        <begin position="955"/>
        <end position="1012"/>
    </location>
</feature>
<feature type="region of interest" description="Disordered" evidence="1">
    <location>
        <begin position="911"/>
        <end position="937"/>
    </location>
</feature>
<feature type="region of interest" description="Disordered" evidence="1">
    <location>
        <begin position="262"/>
        <end position="289"/>
    </location>
</feature>
<sequence length="1012" mass="111565">MDGVRSRRPHSTFQNAWEEAKAQGEMDWLEDQTLIAADCFEPPKMQSRLRAWDRVAVPTTIFCRSECKVQKRVNLKAQPDSNYAKATAELDCQSLDPRKHARTSRYIRPCGKALFEDDCTLGLSGAEELAKAREHVKTALKAIWEDNVRLRDDLPPYNKLRDRKPSTFDPATLARVTPAKRHNSRWPIPPPRATAAMIAPFQPLIKFELHPNEIDDPGFLEQLAKEAQTPPLRLPKTSAGTKVADSRLKEFTIFEVSEDSNNVADTSSLQEDDSAVQTEEAKTDAPRLELSDDTADSGILTTSSMTDKAAVFSASLIPSSTPSAWPKHHMSAPSVAQTERTPISAVAIFDQPSQVMQEEPEYESKRRVSLDNARRSDRSSDARIIQRVWNYLSGKSGTIASAKRRHSDITHNATPSVPDPKRRRTFDVDVSKTLDIFGQPVQRVSPQIPAPLDTTWRENHDKRFGFHRKDRRLSTGPTRSMALTDDTLPVIQEEMASMFQRDSGAEETAGLPIKTTLQDKADTSLSLQDSTNQVRPASVQRRDSELEFLHKFVQRAKTSKGRRDVQSTTMTRPCIDSPNMSGDESVQPASTRVPLGTKDSNKSPSPSPGTKRKLQRFEQLVSPVPTKKTRSRLAIPDFEDKEPPARARRRRRGAESDTDDILNPEMGIGQDLTQRRLGSKAEPGVIRRSSRIAENKVGEALRGSTIPISIRMPGSFVLDDVDMPAVSTVGVNAKKNEKERDQETKKNTKRNSNGALPVAETLARLQQEEEAIFGQENEPIETVPAQRGGKCVQWARTLRHIQFSDGRIGTEPDTESADDEEDLEEDGSTKPVSVDGEDIRLPTPPKLRPVAFAVSDPSVPPPDTIMVREYGDTDNDKTDNVIEFEGDQPAAIADNSNNTVSATQRKTLGTPRATKMARPGQSRRSLRSGTGISRLPTLASSIGGGLLASSGGSLTTTTTSIPNPLQFSSNRLQGSTPAKLAPLGRLTRGGGPMLGMAGPGTPRPRRRGGFPR</sequence>
<reference evidence="2 3" key="1">
    <citation type="journal article" date="2018" name="Mycol. Prog.">
        <title>Coniella lustricola, a new species from submerged detritus.</title>
        <authorList>
            <person name="Raudabaugh D.B."/>
            <person name="Iturriaga T."/>
            <person name="Carver A."/>
            <person name="Mondo S."/>
            <person name="Pangilinan J."/>
            <person name="Lipzen A."/>
            <person name="He G."/>
            <person name="Amirebrahimi M."/>
            <person name="Grigoriev I.V."/>
            <person name="Miller A.N."/>
        </authorList>
    </citation>
    <scope>NUCLEOTIDE SEQUENCE [LARGE SCALE GENOMIC DNA]</scope>
    <source>
        <strain evidence="2 3">B22-T-1</strain>
    </source>
</reference>
<organism evidence="2 3">
    <name type="scientific">Coniella lustricola</name>
    <dbReference type="NCBI Taxonomy" id="2025994"/>
    <lineage>
        <taxon>Eukaryota</taxon>
        <taxon>Fungi</taxon>
        <taxon>Dikarya</taxon>
        <taxon>Ascomycota</taxon>
        <taxon>Pezizomycotina</taxon>
        <taxon>Sordariomycetes</taxon>
        <taxon>Sordariomycetidae</taxon>
        <taxon>Diaporthales</taxon>
        <taxon>Schizoparmaceae</taxon>
        <taxon>Coniella</taxon>
    </lineage>
</organism>
<dbReference type="OrthoDB" id="4207369at2759"/>
<name>A0A2T2ZSH2_9PEZI</name>
<evidence type="ECO:0000256" key="1">
    <source>
        <dbReference type="SAM" id="MobiDB-lite"/>
    </source>
</evidence>
<feature type="compositionally biased region" description="Polar residues" evidence="1">
    <location>
        <begin position="578"/>
        <end position="590"/>
    </location>
</feature>
<feature type="compositionally biased region" description="Polar residues" evidence="1">
    <location>
        <begin position="962"/>
        <end position="976"/>
    </location>
</feature>
<dbReference type="InParanoid" id="A0A2T2ZSH2"/>
<feature type="compositionally biased region" description="Basic and acidic residues" evidence="1">
    <location>
        <begin position="279"/>
        <end position="289"/>
    </location>
</feature>
<feature type="region of interest" description="Disordered" evidence="1">
    <location>
        <begin position="803"/>
        <end position="864"/>
    </location>
</feature>
<evidence type="ECO:0000313" key="3">
    <source>
        <dbReference type="Proteomes" id="UP000241462"/>
    </source>
</evidence>
<feature type="compositionally biased region" description="Basic and acidic residues" evidence="1">
    <location>
        <begin position="734"/>
        <end position="746"/>
    </location>
</feature>
<accession>A0A2T2ZSH2</accession>
<feature type="region of interest" description="Disordered" evidence="1">
    <location>
        <begin position="555"/>
        <end position="666"/>
    </location>
</feature>
<feature type="compositionally biased region" description="Basic and acidic residues" evidence="1">
    <location>
        <begin position="362"/>
        <end position="379"/>
    </location>
</feature>
<feature type="region of interest" description="Disordered" evidence="1">
    <location>
        <begin position="402"/>
        <end position="423"/>
    </location>
</feature>
<dbReference type="AlphaFoldDB" id="A0A2T2ZSH2"/>
<feature type="region of interest" description="Disordered" evidence="1">
    <location>
        <begin position="523"/>
        <end position="542"/>
    </location>
</feature>
<feature type="region of interest" description="Disordered" evidence="1">
    <location>
        <begin position="731"/>
        <end position="754"/>
    </location>
</feature>
<dbReference type="Proteomes" id="UP000241462">
    <property type="component" value="Unassembled WGS sequence"/>
</dbReference>
<feature type="region of interest" description="Disordered" evidence="1">
    <location>
        <begin position="355"/>
        <end position="379"/>
    </location>
</feature>
<feature type="compositionally biased region" description="Acidic residues" evidence="1">
    <location>
        <begin position="812"/>
        <end position="826"/>
    </location>
</feature>
<keyword evidence="3" id="KW-1185">Reference proteome</keyword>
<evidence type="ECO:0000313" key="2">
    <source>
        <dbReference type="EMBL" id="PSR75154.1"/>
    </source>
</evidence>
<feature type="compositionally biased region" description="Polar residues" evidence="1">
    <location>
        <begin position="523"/>
        <end position="535"/>
    </location>
</feature>